<proteinExistence type="predicted"/>
<comment type="caution">
    <text evidence="2">The sequence shown here is derived from an EMBL/GenBank/DDBJ whole genome shotgun (WGS) entry which is preliminary data.</text>
</comment>
<organism evidence="2 3">
    <name type="scientific">Rhynchospora pubera</name>
    <dbReference type="NCBI Taxonomy" id="906938"/>
    <lineage>
        <taxon>Eukaryota</taxon>
        <taxon>Viridiplantae</taxon>
        <taxon>Streptophyta</taxon>
        <taxon>Embryophyta</taxon>
        <taxon>Tracheophyta</taxon>
        <taxon>Spermatophyta</taxon>
        <taxon>Magnoliopsida</taxon>
        <taxon>Liliopsida</taxon>
        <taxon>Poales</taxon>
        <taxon>Cyperaceae</taxon>
        <taxon>Cyperoideae</taxon>
        <taxon>Rhynchosporeae</taxon>
        <taxon>Rhynchospora</taxon>
    </lineage>
</organism>
<dbReference type="Pfam" id="PF03478">
    <property type="entry name" value="Beta-prop_KIB1-4"/>
    <property type="match status" value="1"/>
</dbReference>
<evidence type="ECO:0000313" key="2">
    <source>
        <dbReference type="EMBL" id="KAJ4811729.1"/>
    </source>
</evidence>
<sequence>MGEYLSKSGVSGAIPQYSSRREINPKTNNNTATMGPDWSLLPPELLEIIAGKVTSLGDYIRFRAVCHPWRSASSPRPRHLPVQLPWLLLPYRFDSVDDSIRLFYDLSASKIHKLDLPETRGATICGSYHGWLILHNGQVTSLFNPITRDTVSLPPYTAPPSNLGIAPFDYDMDDFELWHDTNSAMSPADTFFVKKAILTSSPLDASCMVFVHLDLCWELAFCKIGDERWTVIEFALSWGVDMRVDFSYSKGFLYNVDRLGQVTKYNLINPSKMLFVGIVSNNDKYLVQGVDGDVLVIYNSGRTSDDEVVEREIQYKVYKLGNDGKPEWIEVTDVGQNVLFLGGGGHALSLSSSNLQLPDWGAKCLCYDSKKLEYWNKQLGYWDSWFKTNIELGRLDDGTVTDISGNLGLFQMNRHWQKSLWLTPSLL</sequence>
<dbReference type="Proteomes" id="UP001140206">
    <property type="component" value="Chromosome 1"/>
</dbReference>
<evidence type="ECO:0000313" key="3">
    <source>
        <dbReference type="Proteomes" id="UP001140206"/>
    </source>
</evidence>
<accession>A0AAV8H1U5</accession>
<keyword evidence="3" id="KW-1185">Reference proteome</keyword>
<reference evidence="2" key="1">
    <citation type="submission" date="2022-08" db="EMBL/GenBank/DDBJ databases">
        <authorList>
            <person name="Marques A."/>
        </authorList>
    </citation>
    <scope>NUCLEOTIDE SEQUENCE</scope>
    <source>
        <strain evidence="2">RhyPub2mFocal</strain>
        <tissue evidence="2">Leaves</tissue>
    </source>
</reference>
<dbReference type="SUPFAM" id="SSF81383">
    <property type="entry name" value="F-box domain"/>
    <property type="match status" value="1"/>
</dbReference>
<dbReference type="PANTHER" id="PTHR44259">
    <property type="entry name" value="OS07G0183000 PROTEIN-RELATED"/>
    <property type="match status" value="1"/>
</dbReference>
<dbReference type="AlphaFoldDB" id="A0AAV8H1U5"/>
<feature type="domain" description="KIB1-4 beta-propeller" evidence="1">
    <location>
        <begin position="103"/>
        <end position="355"/>
    </location>
</feature>
<gene>
    <name evidence="2" type="ORF">LUZ62_024295</name>
</gene>
<evidence type="ECO:0000259" key="1">
    <source>
        <dbReference type="Pfam" id="PF03478"/>
    </source>
</evidence>
<dbReference type="InterPro" id="IPR036047">
    <property type="entry name" value="F-box-like_dom_sf"/>
</dbReference>
<protein>
    <submittedName>
        <fullName evidence="2">F-box protein skip23</fullName>
    </submittedName>
</protein>
<name>A0AAV8H1U5_9POAL</name>
<dbReference type="EMBL" id="JAMFTS010000001">
    <property type="protein sequence ID" value="KAJ4811729.1"/>
    <property type="molecule type" value="Genomic_DNA"/>
</dbReference>
<dbReference type="InterPro" id="IPR005174">
    <property type="entry name" value="KIB1-4_b-propeller"/>
</dbReference>
<dbReference type="InterPro" id="IPR050942">
    <property type="entry name" value="F-box_BR-signaling"/>
</dbReference>